<dbReference type="AlphaFoldDB" id="A0A369C4B2"/>
<dbReference type="OrthoDB" id="7069389at2"/>
<dbReference type="NCBIfam" id="TIGR02762">
    <property type="entry name" value="TraL_TIGR"/>
    <property type="match status" value="1"/>
</dbReference>
<protein>
    <submittedName>
        <fullName evidence="2">Type IV conjugative transfer system protein TraL</fullName>
    </submittedName>
</protein>
<organism evidence="2 3">
    <name type="scientific">Thioalbus denitrificans</name>
    <dbReference type="NCBI Taxonomy" id="547122"/>
    <lineage>
        <taxon>Bacteria</taxon>
        <taxon>Pseudomonadati</taxon>
        <taxon>Pseudomonadota</taxon>
        <taxon>Gammaproteobacteria</taxon>
        <taxon>Chromatiales</taxon>
        <taxon>Ectothiorhodospiraceae</taxon>
        <taxon>Thioalbus</taxon>
    </lineage>
</organism>
<keyword evidence="1" id="KW-1133">Transmembrane helix</keyword>
<name>A0A369C4B2_9GAMM</name>
<proteinExistence type="predicted"/>
<dbReference type="Proteomes" id="UP000252707">
    <property type="component" value="Unassembled WGS sequence"/>
</dbReference>
<evidence type="ECO:0000313" key="2">
    <source>
        <dbReference type="EMBL" id="RCX28005.1"/>
    </source>
</evidence>
<comment type="caution">
    <text evidence="2">The sequence shown here is derived from an EMBL/GenBank/DDBJ whole genome shotgun (WGS) entry which is preliminary data.</text>
</comment>
<evidence type="ECO:0000256" key="1">
    <source>
        <dbReference type="SAM" id="Phobius"/>
    </source>
</evidence>
<keyword evidence="3" id="KW-1185">Reference proteome</keyword>
<accession>A0A369C4B2</accession>
<dbReference type="InterPro" id="IPR009838">
    <property type="entry name" value="T4SS_TraL"/>
</dbReference>
<dbReference type="RefSeq" id="WP_114280429.1">
    <property type="nucleotide sequence ID" value="NZ_QPJY01000008.1"/>
</dbReference>
<feature type="transmembrane region" description="Helical" evidence="1">
    <location>
        <begin position="43"/>
        <end position="61"/>
    </location>
</feature>
<keyword evidence="1" id="KW-0472">Membrane</keyword>
<dbReference type="GO" id="GO:0019867">
    <property type="term" value="C:outer membrane"/>
    <property type="evidence" value="ECO:0007669"/>
    <property type="project" value="InterPro"/>
</dbReference>
<evidence type="ECO:0000313" key="3">
    <source>
        <dbReference type="Proteomes" id="UP000252707"/>
    </source>
</evidence>
<dbReference type="EMBL" id="QPJY01000008">
    <property type="protein sequence ID" value="RCX28005.1"/>
    <property type="molecule type" value="Genomic_DNA"/>
</dbReference>
<sequence>MANGADHYWIPRRLDDPVQFFFWDADVAVVVIVFLVLGSLLNHLLAVVGAAILGVVAARSLSRIKAEGGRGVITRFLFWYTPSEWWLRARAPSHVREYTG</sequence>
<gene>
    <name evidence="2" type="ORF">DFQ59_10833</name>
</gene>
<dbReference type="Pfam" id="PF07178">
    <property type="entry name" value="TraL"/>
    <property type="match status" value="1"/>
</dbReference>
<reference evidence="2 3" key="1">
    <citation type="submission" date="2018-07" db="EMBL/GenBank/DDBJ databases">
        <title>Genomic Encyclopedia of Type Strains, Phase IV (KMG-IV): sequencing the most valuable type-strain genomes for metagenomic binning, comparative biology and taxonomic classification.</title>
        <authorList>
            <person name="Goeker M."/>
        </authorList>
    </citation>
    <scope>NUCLEOTIDE SEQUENCE [LARGE SCALE GENOMIC DNA]</scope>
    <source>
        <strain evidence="2 3">DSM 26407</strain>
    </source>
</reference>
<keyword evidence="1" id="KW-0812">Transmembrane</keyword>